<evidence type="ECO:0000259" key="7">
    <source>
        <dbReference type="PROSITE" id="PS51099"/>
    </source>
</evidence>
<keyword evidence="2" id="KW-0677">Repeat</keyword>
<organism evidence="9 10">
    <name type="scientific">Candidatus Fimiplasma intestinipullorum</name>
    <dbReference type="NCBI Taxonomy" id="2840825"/>
    <lineage>
        <taxon>Bacteria</taxon>
        <taxon>Bacillati</taxon>
        <taxon>Bacillota</taxon>
        <taxon>Clostridia</taxon>
        <taxon>Eubacteriales</taxon>
        <taxon>Candidatus Fimiplasma</taxon>
    </lineage>
</organism>
<keyword evidence="4" id="KW-0010">Activator</keyword>
<evidence type="ECO:0000259" key="8">
    <source>
        <dbReference type="PROSITE" id="PS51372"/>
    </source>
</evidence>
<evidence type="ECO:0000256" key="4">
    <source>
        <dbReference type="ARBA" id="ARBA00023159"/>
    </source>
</evidence>
<protein>
    <submittedName>
        <fullName evidence="9">BglG family transcription antiterminator</fullName>
    </submittedName>
</protein>
<comment type="caution">
    <text evidence="9">The sequence shown here is derived from an EMBL/GenBank/DDBJ whole genome shotgun (WGS) entry which is preliminary data.</text>
</comment>
<name>A0A9D1KYZ9_9FIRM</name>
<reference evidence="9" key="1">
    <citation type="submission" date="2020-10" db="EMBL/GenBank/DDBJ databases">
        <authorList>
            <person name="Gilroy R."/>
        </authorList>
    </citation>
    <scope>NUCLEOTIDE SEQUENCE</scope>
    <source>
        <strain evidence="9">CHK195-11698</strain>
    </source>
</reference>
<dbReference type="PANTHER" id="PTHR30185:SF13">
    <property type="entry name" value="LICABCH OPERON REGULATOR-RELATED"/>
    <property type="match status" value="1"/>
</dbReference>
<dbReference type="InterPro" id="IPR036390">
    <property type="entry name" value="WH_DNA-bd_sf"/>
</dbReference>
<dbReference type="InterPro" id="IPR002178">
    <property type="entry name" value="PTS_EIIA_type-2_dom"/>
</dbReference>
<dbReference type="Gene3D" id="1.10.1790.10">
    <property type="entry name" value="PRD domain"/>
    <property type="match status" value="2"/>
</dbReference>
<feature type="domain" description="PRD" evidence="8">
    <location>
        <begin position="300"/>
        <end position="407"/>
    </location>
</feature>
<feature type="domain" description="PTS EIIA type-2" evidence="6">
    <location>
        <begin position="506"/>
        <end position="645"/>
    </location>
</feature>
<evidence type="ECO:0000313" key="9">
    <source>
        <dbReference type="EMBL" id="HIU13033.1"/>
    </source>
</evidence>
<evidence type="ECO:0000313" key="10">
    <source>
        <dbReference type="Proteomes" id="UP000824175"/>
    </source>
</evidence>
<dbReference type="PROSITE" id="PS51094">
    <property type="entry name" value="PTS_EIIA_TYPE_2"/>
    <property type="match status" value="1"/>
</dbReference>
<dbReference type="Proteomes" id="UP000824175">
    <property type="component" value="Unassembled WGS sequence"/>
</dbReference>
<evidence type="ECO:0000256" key="3">
    <source>
        <dbReference type="ARBA" id="ARBA00023015"/>
    </source>
</evidence>
<dbReference type="PANTHER" id="PTHR30185">
    <property type="entry name" value="CRYPTIC BETA-GLUCOSIDE BGL OPERON ANTITERMINATOR"/>
    <property type="match status" value="1"/>
</dbReference>
<dbReference type="InterPro" id="IPR036388">
    <property type="entry name" value="WH-like_DNA-bd_sf"/>
</dbReference>
<dbReference type="Gene3D" id="3.40.50.2300">
    <property type="match status" value="1"/>
</dbReference>
<dbReference type="GO" id="GO:0009401">
    <property type="term" value="P:phosphoenolpyruvate-dependent sugar phosphotransferase system"/>
    <property type="evidence" value="ECO:0007669"/>
    <property type="project" value="InterPro"/>
</dbReference>
<dbReference type="Pfam" id="PF00874">
    <property type="entry name" value="PRD"/>
    <property type="match status" value="2"/>
</dbReference>
<evidence type="ECO:0000256" key="1">
    <source>
        <dbReference type="ARBA" id="ARBA00022679"/>
    </source>
</evidence>
<keyword evidence="5" id="KW-0804">Transcription</keyword>
<proteinExistence type="predicted"/>
<dbReference type="CDD" id="cd00211">
    <property type="entry name" value="PTS_IIA_fru"/>
    <property type="match status" value="1"/>
</dbReference>
<dbReference type="InterPro" id="IPR050661">
    <property type="entry name" value="BglG_antiterminators"/>
</dbReference>
<dbReference type="InterPro" id="IPR016152">
    <property type="entry name" value="PTrfase/Anion_transptr"/>
</dbReference>
<accession>A0A9D1KYZ9</accession>
<dbReference type="InterPro" id="IPR011608">
    <property type="entry name" value="PRD"/>
</dbReference>
<dbReference type="InterPro" id="IPR013011">
    <property type="entry name" value="PTS_EIIB_2"/>
</dbReference>
<dbReference type="SUPFAM" id="SSF52794">
    <property type="entry name" value="PTS system IIB component-like"/>
    <property type="match status" value="1"/>
</dbReference>
<dbReference type="Pfam" id="PF00359">
    <property type="entry name" value="PTS_EIIA_2"/>
    <property type="match status" value="1"/>
</dbReference>
<dbReference type="Gene3D" id="1.10.10.10">
    <property type="entry name" value="Winged helix-like DNA-binding domain superfamily/Winged helix DNA-binding domain"/>
    <property type="match status" value="2"/>
</dbReference>
<evidence type="ECO:0000256" key="5">
    <source>
        <dbReference type="ARBA" id="ARBA00023163"/>
    </source>
</evidence>
<dbReference type="Gene3D" id="3.40.930.10">
    <property type="entry name" value="Mannitol-specific EII, Chain A"/>
    <property type="match status" value="1"/>
</dbReference>
<dbReference type="PROSITE" id="PS51372">
    <property type="entry name" value="PRD_2"/>
    <property type="match status" value="2"/>
</dbReference>
<keyword evidence="3" id="KW-0805">Transcription regulation</keyword>
<feature type="domain" description="PTS EIIB type-2" evidence="7">
    <location>
        <begin position="410"/>
        <end position="501"/>
    </location>
</feature>
<dbReference type="EMBL" id="DVMJ01000021">
    <property type="protein sequence ID" value="HIU13033.1"/>
    <property type="molecule type" value="Genomic_DNA"/>
</dbReference>
<sequence length="659" mass="76852">MDRRFISLFKILATQKDYIKSDVLCSKLHIRPRTLREDIRQYKDMIEKQAGCRIISKPNAGYILEVLDESRYTQFIKQLLQQETNSQFLIPVNQEERIFYIIRYFLSHQEYVRLNDLADEIYVSRSTLNTDIREVKQRLSYFHLKLASRPGHGLKISGKEKDIRSCIAQYFYHADNYDEYYIENIRIQNSAIDKEAFAQIKDMLYETISRYAFKLTDLGFQNLSIHLLIAVNRIKQKTYIEEFVKASDELDDRLEMRIACDLASQMDQFFDIHIPNSEVRYIAIHLMGKQALQFDDQRQVMDQATMDLVDAILLEIKQTYLVDLTGDLDLYSMLALHLQPMLNRLKYDLHITNPLNERIKQESPVAFEMAVCAGKVITRHYHKSVSDHELGYLALHFALALERLNHQVKKNVIIVCASGAGSSQILLYKIKSRFSDYLGNVLVTEAYQLPEIRQEDYDVILSTIQLPFETRIPVIHVQYFLDEADVSVIEQLLTTGNEDAATFIKRCFREEFFFEHLTGKTREEVIQEMCAKISSVHPLPETFYDLVMEREAVSPTEVGNGIAIPHPLHLVMDETFVAVGVLDKPIRWQKQQVKFVFMLCIQKDSDEALSVFNEVLSSLVLNRECVQKLEKEPCFHTLESYIHALSQEKSEHFKESIFQ</sequence>
<dbReference type="InterPro" id="IPR036095">
    <property type="entry name" value="PTS_EIIB-like_sf"/>
</dbReference>
<feature type="domain" description="PRD" evidence="8">
    <location>
        <begin position="191"/>
        <end position="296"/>
    </location>
</feature>
<dbReference type="GO" id="GO:0006355">
    <property type="term" value="P:regulation of DNA-templated transcription"/>
    <property type="evidence" value="ECO:0007669"/>
    <property type="project" value="InterPro"/>
</dbReference>
<dbReference type="Pfam" id="PF05043">
    <property type="entry name" value="Mga"/>
    <property type="match status" value="1"/>
</dbReference>
<reference evidence="9" key="2">
    <citation type="journal article" date="2021" name="PeerJ">
        <title>Extensive microbial diversity within the chicken gut microbiome revealed by metagenomics and culture.</title>
        <authorList>
            <person name="Gilroy R."/>
            <person name="Ravi A."/>
            <person name="Getino M."/>
            <person name="Pursley I."/>
            <person name="Horton D.L."/>
            <person name="Alikhan N.F."/>
            <person name="Baker D."/>
            <person name="Gharbi K."/>
            <person name="Hall N."/>
            <person name="Watson M."/>
            <person name="Adriaenssens E.M."/>
            <person name="Foster-Nyarko E."/>
            <person name="Jarju S."/>
            <person name="Secka A."/>
            <person name="Antonio M."/>
            <person name="Oren A."/>
            <person name="Chaudhuri R.R."/>
            <person name="La Ragione R."/>
            <person name="Hildebrand F."/>
            <person name="Pallen M.J."/>
        </authorList>
    </citation>
    <scope>NUCLEOTIDE SEQUENCE</scope>
    <source>
        <strain evidence="9">CHK195-11698</strain>
    </source>
</reference>
<keyword evidence="1" id="KW-0808">Transferase</keyword>
<dbReference type="InterPro" id="IPR036634">
    <property type="entry name" value="PRD_sf"/>
</dbReference>
<dbReference type="InterPro" id="IPR007737">
    <property type="entry name" value="Mga_HTH"/>
</dbReference>
<dbReference type="SUPFAM" id="SSF46785">
    <property type="entry name" value="Winged helix' DNA-binding domain"/>
    <property type="match status" value="1"/>
</dbReference>
<gene>
    <name evidence="9" type="ORF">IAD15_03070</name>
</gene>
<dbReference type="SUPFAM" id="SSF55804">
    <property type="entry name" value="Phoshotransferase/anion transport protein"/>
    <property type="match status" value="1"/>
</dbReference>
<dbReference type="GO" id="GO:0008982">
    <property type="term" value="F:protein-N(PI)-phosphohistidine-sugar phosphotransferase activity"/>
    <property type="evidence" value="ECO:0007669"/>
    <property type="project" value="InterPro"/>
</dbReference>
<dbReference type="PROSITE" id="PS51099">
    <property type="entry name" value="PTS_EIIB_TYPE_2"/>
    <property type="match status" value="1"/>
</dbReference>
<evidence type="ECO:0000259" key="6">
    <source>
        <dbReference type="PROSITE" id="PS51094"/>
    </source>
</evidence>
<evidence type="ECO:0000256" key="2">
    <source>
        <dbReference type="ARBA" id="ARBA00022737"/>
    </source>
</evidence>
<dbReference type="AlphaFoldDB" id="A0A9D1KYZ9"/>
<dbReference type="CDD" id="cd05568">
    <property type="entry name" value="PTS_IIB_bgl_like"/>
    <property type="match status" value="1"/>
</dbReference>
<dbReference type="SUPFAM" id="SSF63520">
    <property type="entry name" value="PTS-regulatory domain, PRD"/>
    <property type="match status" value="2"/>
</dbReference>